<dbReference type="EMBL" id="SRLO01000089">
    <property type="protein sequence ID" value="TNN76868.1"/>
    <property type="molecule type" value="Genomic_DNA"/>
</dbReference>
<reference evidence="9 10" key="1">
    <citation type="submission" date="2019-03" db="EMBL/GenBank/DDBJ databases">
        <title>First draft genome of Liparis tanakae, snailfish: a comprehensive survey of snailfish specific genes.</title>
        <authorList>
            <person name="Kim W."/>
            <person name="Song I."/>
            <person name="Jeong J.-H."/>
            <person name="Kim D."/>
            <person name="Kim S."/>
            <person name="Ryu S."/>
            <person name="Song J.Y."/>
            <person name="Lee S.K."/>
        </authorList>
    </citation>
    <scope>NUCLEOTIDE SEQUENCE [LARGE SCALE GENOMIC DNA]</scope>
    <source>
        <tissue evidence="9">Muscle</tissue>
    </source>
</reference>
<dbReference type="Gene3D" id="3.40.50.720">
    <property type="entry name" value="NAD(P)-binding Rossmann-like Domain"/>
    <property type="match status" value="1"/>
</dbReference>
<name>A0A4Z2IFY1_9TELE</name>
<dbReference type="FunFam" id="3.40.50.720:FF:000924">
    <property type="entry name" value="GDP-mannose 4,6 dehydratase"/>
    <property type="match status" value="1"/>
</dbReference>
<evidence type="ECO:0000313" key="9">
    <source>
        <dbReference type="EMBL" id="TNN76868.1"/>
    </source>
</evidence>
<dbReference type="InterPro" id="IPR036291">
    <property type="entry name" value="NAD(P)-bd_dom_sf"/>
</dbReference>
<organism evidence="9 10">
    <name type="scientific">Liparis tanakae</name>
    <name type="common">Tanaka's snailfish</name>
    <dbReference type="NCBI Taxonomy" id="230148"/>
    <lineage>
        <taxon>Eukaryota</taxon>
        <taxon>Metazoa</taxon>
        <taxon>Chordata</taxon>
        <taxon>Craniata</taxon>
        <taxon>Vertebrata</taxon>
        <taxon>Euteleostomi</taxon>
        <taxon>Actinopterygii</taxon>
        <taxon>Neopterygii</taxon>
        <taxon>Teleostei</taxon>
        <taxon>Neoteleostei</taxon>
        <taxon>Acanthomorphata</taxon>
        <taxon>Eupercaria</taxon>
        <taxon>Perciformes</taxon>
        <taxon>Cottioidei</taxon>
        <taxon>Cottales</taxon>
        <taxon>Liparidae</taxon>
        <taxon>Liparis</taxon>
    </lineage>
</organism>
<evidence type="ECO:0000256" key="5">
    <source>
        <dbReference type="ARBA" id="ARBA00023239"/>
    </source>
</evidence>
<comment type="caution">
    <text evidence="9">The sequence shown here is derived from an EMBL/GenBank/DDBJ whole genome shotgun (WGS) entry which is preliminary data.</text>
</comment>
<dbReference type="UniPathway" id="UPA00128">
    <property type="reaction ID" value="UER00190"/>
</dbReference>
<dbReference type="Pfam" id="PF16363">
    <property type="entry name" value="GDP_Man_Dehyd"/>
    <property type="match status" value="1"/>
</dbReference>
<evidence type="ECO:0000256" key="7">
    <source>
        <dbReference type="SAM" id="MobiDB-lite"/>
    </source>
</evidence>
<evidence type="ECO:0000256" key="2">
    <source>
        <dbReference type="ARBA" id="ARBA00004912"/>
    </source>
</evidence>
<dbReference type="InterPro" id="IPR016040">
    <property type="entry name" value="NAD(P)-bd_dom"/>
</dbReference>
<feature type="region of interest" description="Disordered" evidence="7">
    <location>
        <begin position="120"/>
        <end position="143"/>
    </location>
</feature>
<dbReference type="SUPFAM" id="SSF51735">
    <property type="entry name" value="NAD(P)-binding Rossmann-fold domains"/>
    <property type="match status" value="1"/>
</dbReference>
<keyword evidence="5" id="KW-0456">Lyase</keyword>
<comment type="similarity">
    <text evidence="3">Belongs to the NAD(P)-dependent epimerase/dehydratase family. GDP-mannose 4,6-dehydratase subfamily.</text>
</comment>
<feature type="domain" description="NAD(P)-binding" evidence="8">
    <location>
        <begin position="27"/>
        <end position="114"/>
    </location>
</feature>
<dbReference type="GO" id="GO:0042351">
    <property type="term" value="P:'de novo' GDP-L-fucose biosynthetic process"/>
    <property type="evidence" value="ECO:0007669"/>
    <property type="project" value="UniProtKB-UniPathway"/>
</dbReference>
<gene>
    <name evidence="9" type="primary">GMDS</name>
    <name evidence="9" type="ORF">EYF80_012921</name>
</gene>
<accession>A0A4Z2IFY1</accession>
<comment type="cofactor">
    <cofactor evidence="1">
        <name>NADP(+)</name>
        <dbReference type="ChEBI" id="CHEBI:58349"/>
    </cofactor>
</comment>
<dbReference type="GO" id="GO:0008446">
    <property type="term" value="F:GDP-mannose 4,6-dehydratase activity"/>
    <property type="evidence" value="ECO:0007669"/>
    <property type="project" value="UniProtKB-EC"/>
</dbReference>
<sequence>MAMCSESANLSSAVGGEPKKERKVAVITGITGQDGSYLAEFLLDKGYEVHGIMRRSSSFNTGRIEHLYQNPQTHTEGNMKLHYGDLTDSTCLVKIINEVKPSEIYNLGAQSHVKGRRWMGNSGRTLEGQKGSQLQHQKSSTGTKQKGYYSVLTIRSAGTNPSTSFSRSLCEFSHLQLSHDWENGGGGGKSVQEVLSTAPSIIAAGVRLAEQVGRTDRLGDAGGHARQTSTVLSRGGRLPTVDSTRVTSSYWRRREVCSFTLLRFKSLRDVTRVSVSSSLPWGTDT</sequence>
<dbReference type="OrthoDB" id="10253554at2759"/>
<evidence type="ECO:0000256" key="1">
    <source>
        <dbReference type="ARBA" id="ARBA00001937"/>
    </source>
</evidence>
<evidence type="ECO:0000256" key="6">
    <source>
        <dbReference type="ARBA" id="ARBA00031085"/>
    </source>
</evidence>
<dbReference type="AlphaFoldDB" id="A0A4Z2IFY1"/>
<keyword evidence="10" id="KW-1185">Reference proteome</keyword>
<evidence type="ECO:0000259" key="8">
    <source>
        <dbReference type="Pfam" id="PF16363"/>
    </source>
</evidence>
<dbReference type="PANTHER" id="PTHR43715:SF1">
    <property type="entry name" value="GDP-MANNOSE 4,6 DEHYDRATASE"/>
    <property type="match status" value="1"/>
</dbReference>
<proteinExistence type="inferred from homology"/>
<protein>
    <recommendedName>
        <fullName evidence="4">GDP-mannose 4,6-dehydratase</fullName>
        <ecNumber evidence="4">4.2.1.47</ecNumber>
    </recommendedName>
    <alternativeName>
        <fullName evidence="6">GDP-D-mannose dehydratase</fullName>
    </alternativeName>
</protein>
<dbReference type="InterPro" id="IPR006368">
    <property type="entry name" value="GDP_Man_deHydtase"/>
</dbReference>
<comment type="pathway">
    <text evidence="2">Nucleotide-sugar biosynthesis; GDP-L-fucose biosynthesis via de novo pathway; GDP-L-fucose from GDP-alpha-D-mannose: step 1/2.</text>
</comment>
<dbReference type="EC" id="4.2.1.47" evidence="4"/>
<evidence type="ECO:0000256" key="4">
    <source>
        <dbReference type="ARBA" id="ARBA00011989"/>
    </source>
</evidence>
<feature type="compositionally biased region" description="Polar residues" evidence="7">
    <location>
        <begin position="130"/>
        <end position="143"/>
    </location>
</feature>
<evidence type="ECO:0000256" key="3">
    <source>
        <dbReference type="ARBA" id="ARBA00009263"/>
    </source>
</evidence>
<evidence type="ECO:0000313" key="10">
    <source>
        <dbReference type="Proteomes" id="UP000314294"/>
    </source>
</evidence>
<dbReference type="PANTHER" id="PTHR43715">
    <property type="entry name" value="GDP-MANNOSE 4,6-DEHYDRATASE"/>
    <property type="match status" value="1"/>
</dbReference>
<dbReference type="Proteomes" id="UP000314294">
    <property type="component" value="Unassembled WGS sequence"/>
</dbReference>